<dbReference type="EMBL" id="MN738978">
    <property type="protein sequence ID" value="QHT33765.1"/>
    <property type="molecule type" value="Genomic_DNA"/>
</dbReference>
<protein>
    <submittedName>
        <fullName evidence="1">Uncharacterized protein</fullName>
    </submittedName>
</protein>
<evidence type="ECO:0000313" key="1">
    <source>
        <dbReference type="EMBL" id="QHT33765.1"/>
    </source>
</evidence>
<dbReference type="AlphaFoldDB" id="A0A6C0F333"/>
<accession>A0A6C0F333</accession>
<name>A0A6C0F333_9ZZZZ</name>
<organism evidence="1">
    <name type="scientific">viral metagenome</name>
    <dbReference type="NCBI Taxonomy" id="1070528"/>
    <lineage>
        <taxon>unclassified sequences</taxon>
        <taxon>metagenomes</taxon>
        <taxon>organismal metagenomes</taxon>
    </lineage>
</organism>
<proteinExistence type="predicted"/>
<sequence length="225" mass="25478">MSYNRSMYDQCSYKYQLAETTGSGIYQLTRPANACMPCLPNDPRIIAQSQGVSISKNTALIDIDSEMIGISRNLSDCPDRKYMPDQNASFHCGAQTGKVRNGCRPTDKLCIDNTQVMNYNDCGLSTEDCRLSNPPMTLRGTGWNRWEWLPMDPQDRVTEPFDFQINTKIVSKDNHRPCVPRPVGQYLVYPKPNNTPICETIVPVCHAPTMPPSVSWQRQDMIAQY</sequence>
<reference evidence="1" key="1">
    <citation type="journal article" date="2020" name="Nature">
        <title>Giant virus diversity and host interactions through global metagenomics.</title>
        <authorList>
            <person name="Schulz F."/>
            <person name="Roux S."/>
            <person name="Paez-Espino D."/>
            <person name="Jungbluth S."/>
            <person name="Walsh D.A."/>
            <person name="Denef V.J."/>
            <person name="McMahon K.D."/>
            <person name="Konstantinidis K.T."/>
            <person name="Eloe-Fadrosh E.A."/>
            <person name="Kyrpides N.C."/>
            <person name="Woyke T."/>
        </authorList>
    </citation>
    <scope>NUCLEOTIDE SEQUENCE</scope>
    <source>
        <strain evidence="1">GVMAG-M-3300009161-52</strain>
    </source>
</reference>